<organism evidence="1 2">
    <name type="scientific">Tanacetum coccineum</name>
    <dbReference type="NCBI Taxonomy" id="301880"/>
    <lineage>
        <taxon>Eukaryota</taxon>
        <taxon>Viridiplantae</taxon>
        <taxon>Streptophyta</taxon>
        <taxon>Embryophyta</taxon>
        <taxon>Tracheophyta</taxon>
        <taxon>Spermatophyta</taxon>
        <taxon>Magnoliopsida</taxon>
        <taxon>eudicotyledons</taxon>
        <taxon>Gunneridae</taxon>
        <taxon>Pentapetalae</taxon>
        <taxon>asterids</taxon>
        <taxon>campanulids</taxon>
        <taxon>Asterales</taxon>
        <taxon>Asteraceae</taxon>
        <taxon>Asteroideae</taxon>
        <taxon>Anthemideae</taxon>
        <taxon>Anthemidinae</taxon>
        <taxon>Tanacetum</taxon>
    </lineage>
</organism>
<reference evidence="1" key="2">
    <citation type="submission" date="2022-01" db="EMBL/GenBank/DDBJ databases">
        <authorList>
            <person name="Yamashiro T."/>
            <person name="Shiraishi A."/>
            <person name="Satake H."/>
            <person name="Nakayama K."/>
        </authorList>
    </citation>
    <scope>NUCLEOTIDE SEQUENCE</scope>
</reference>
<comment type="caution">
    <text evidence="1">The sequence shown here is derived from an EMBL/GenBank/DDBJ whole genome shotgun (WGS) entry which is preliminary data.</text>
</comment>
<sequence>MADHTRTMAQLFQAPTEVTGPILIPEIVANNFELQAWLIYLVQNNCSSGHDKRRPACSYPYFNKITSTMRSPMFQLLRLAYAFRCSIEDSPNMARKRNPLESIQTWDDHVSKFSTSISSFYNDESSQLRSPISAEDISIIALRQEEPSFSPAPAPALSKQLC</sequence>
<proteinExistence type="predicted"/>
<accession>A0ABQ5G5W2</accession>
<dbReference type="Proteomes" id="UP001151760">
    <property type="component" value="Unassembled WGS sequence"/>
</dbReference>
<protein>
    <submittedName>
        <fullName evidence="1">Uncharacterized protein</fullName>
    </submittedName>
</protein>
<evidence type="ECO:0000313" key="1">
    <source>
        <dbReference type="EMBL" id="GJT70885.1"/>
    </source>
</evidence>
<name>A0ABQ5G5W2_9ASTR</name>
<dbReference type="EMBL" id="BQNB010018119">
    <property type="protein sequence ID" value="GJT70885.1"/>
    <property type="molecule type" value="Genomic_DNA"/>
</dbReference>
<gene>
    <name evidence="1" type="ORF">Tco_1030171</name>
</gene>
<evidence type="ECO:0000313" key="2">
    <source>
        <dbReference type="Proteomes" id="UP001151760"/>
    </source>
</evidence>
<reference evidence="1" key="1">
    <citation type="journal article" date="2022" name="Int. J. Mol. Sci.">
        <title>Draft Genome of Tanacetum Coccineum: Genomic Comparison of Closely Related Tanacetum-Family Plants.</title>
        <authorList>
            <person name="Yamashiro T."/>
            <person name="Shiraishi A."/>
            <person name="Nakayama K."/>
            <person name="Satake H."/>
        </authorList>
    </citation>
    <scope>NUCLEOTIDE SEQUENCE</scope>
</reference>
<keyword evidence="2" id="KW-1185">Reference proteome</keyword>